<dbReference type="PANTHER" id="PTHR46187:SF3">
    <property type="entry name" value="ALKALINE CERAMIDASE 3"/>
    <property type="match status" value="1"/>
</dbReference>
<comment type="similarity">
    <text evidence="2">Belongs to the alkaline ceramidase family.</text>
</comment>
<evidence type="ECO:0000313" key="11">
    <source>
        <dbReference type="Proteomes" id="UP000738325"/>
    </source>
</evidence>
<evidence type="ECO:0000256" key="9">
    <source>
        <dbReference type="SAM" id="Phobius"/>
    </source>
</evidence>
<evidence type="ECO:0000256" key="8">
    <source>
        <dbReference type="PIRSR" id="PIRSR608901-2"/>
    </source>
</evidence>
<evidence type="ECO:0000256" key="3">
    <source>
        <dbReference type="ARBA" id="ARBA00022692"/>
    </source>
</evidence>
<dbReference type="AlphaFoldDB" id="A0A9P6RQL2"/>
<feature type="transmembrane region" description="Helical" evidence="9">
    <location>
        <begin position="43"/>
        <end position="63"/>
    </location>
</feature>
<evidence type="ECO:0000256" key="2">
    <source>
        <dbReference type="ARBA" id="ARBA00009780"/>
    </source>
</evidence>
<dbReference type="Pfam" id="PF05875">
    <property type="entry name" value="Ceramidase"/>
    <property type="match status" value="1"/>
</dbReference>
<dbReference type="OrthoDB" id="187171at2759"/>
<protein>
    <submittedName>
        <fullName evidence="10">Alkaline ceramidase 3</fullName>
    </submittedName>
</protein>
<keyword evidence="4" id="KW-0378">Hydrolase</keyword>
<evidence type="ECO:0000256" key="1">
    <source>
        <dbReference type="ARBA" id="ARBA00004141"/>
    </source>
</evidence>
<feature type="transmembrane region" description="Helical" evidence="9">
    <location>
        <begin position="224"/>
        <end position="245"/>
    </location>
</feature>
<feature type="binding site" evidence="7">
    <location>
        <position position="29"/>
    </location>
    <ligand>
        <name>Ca(2+)</name>
        <dbReference type="ChEBI" id="CHEBI:29108"/>
    </ligand>
</feature>
<evidence type="ECO:0000256" key="7">
    <source>
        <dbReference type="PIRSR" id="PIRSR608901-1"/>
    </source>
</evidence>
<feature type="binding site" evidence="8">
    <location>
        <position position="225"/>
    </location>
    <ligand>
        <name>Zn(2+)</name>
        <dbReference type="ChEBI" id="CHEBI:29105"/>
        <note>catalytic</note>
    </ligand>
</feature>
<keyword evidence="7" id="KW-0479">Metal-binding</keyword>
<reference evidence="10" key="1">
    <citation type="journal article" date="2020" name="Fungal Divers.">
        <title>Resolving the Mortierellaceae phylogeny through synthesis of multi-gene phylogenetics and phylogenomics.</title>
        <authorList>
            <person name="Vandepol N."/>
            <person name="Liber J."/>
            <person name="Desiro A."/>
            <person name="Na H."/>
            <person name="Kennedy M."/>
            <person name="Barry K."/>
            <person name="Grigoriev I.V."/>
            <person name="Miller A.N."/>
            <person name="O'Donnell K."/>
            <person name="Stajich J.E."/>
            <person name="Bonito G."/>
        </authorList>
    </citation>
    <scope>NUCLEOTIDE SEQUENCE</scope>
    <source>
        <strain evidence="10">REB-010B</strain>
    </source>
</reference>
<proteinExistence type="inferred from homology"/>
<dbReference type="PANTHER" id="PTHR46187">
    <property type="entry name" value="ALKALINE CERAMIDASE 3"/>
    <property type="match status" value="1"/>
</dbReference>
<feature type="transmembrane region" description="Helical" evidence="9">
    <location>
        <begin position="151"/>
        <end position="175"/>
    </location>
</feature>
<sequence length="280" mass="31406">MITPTSYINSNATDLQLAGYWGNPTSSDWCESNYDRSYYIAEFFNSLSSFSMILVGLAGVYLHSTFEKRFLLTFGSIVVVGIGSIAFHGTLLFPLQMLDEVPMVYCVLTLAYCCVENKPYRRYGAWFPVGLSLYGLLTTIIMLYAGPSNHLLEFVVFQSAFVFVVLVVMSHIIKIYGRLQDRSIKQLWATTGLIGAVAYGYWNIDFRMCGVMENLPFGLANPQFHAWWHVGASVASYLVCLLICYDRAENLGRGPKIEWIGGVLPHVVVKHALLRKAKSS</sequence>
<evidence type="ECO:0000256" key="6">
    <source>
        <dbReference type="ARBA" id="ARBA00023136"/>
    </source>
</evidence>
<feature type="binding site" evidence="8">
    <location>
        <position position="88"/>
    </location>
    <ligand>
        <name>Zn(2+)</name>
        <dbReference type="ChEBI" id="CHEBI:29105"/>
        <note>catalytic</note>
    </ligand>
</feature>
<name>A0A9P6RQL2_9FUNG</name>
<dbReference type="InterPro" id="IPR008901">
    <property type="entry name" value="ACER"/>
</dbReference>
<keyword evidence="5 9" id="KW-1133">Transmembrane helix</keyword>
<dbReference type="GO" id="GO:0005789">
    <property type="term" value="C:endoplasmic reticulum membrane"/>
    <property type="evidence" value="ECO:0007669"/>
    <property type="project" value="TreeGrafter"/>
</dbReference>
<feature type="binding site" evidence="7">
    <location>
        <position position="33"/>
    </location>
    <ligand>
        <name>Ca(2+)</name>
        <dbReference type="ChEBI" id="CHEBI:29108"/>
    </ligand>
</feature>
<comment type="caution">
    <text evidence="10">The sequence shown here is derived from an EMBL/GenBank/DDBJ whole genome shotgun (WGS) entry which is preliminary data.</text>
</comment>
<keyword evidence="8" id="KW-0862">Zinc</keyword>
<keyword evidence="3 9" id="KW-0812">Transmembrane</keyword>
<dbReference type="GO" id="GO:0046513">
    <property type="term" value="P:ceramide biosynthetic process"/>
    <property type="evidence" value="ECO:0007669"/>
    <property type="project" value="TreeGrafter"/>
</dbReference>
<keyword evidence="7" id="KW-0106">Calcium</keyword>
<feature type="binding site" evidence="7">
    <location>
        <position position="31"/>
    </location>
    <ligand>
        <name>Ca(2+)</name>
        <dbReference type="ChEBI" id="CHEBI:29108"/>
    </ligand>
</feature>
<organism evidence="10 11">
    <name type="scientific">Dissophora globulifera</name>
    <dbReference type="NCBI Taxonomy" id="979702"/>
    <lineage>
        <taxon>Eukaryota</taxon>
        <taxon>Fungi</taxon>
        <taxon>Fungi incertae sedis</taxon>
        <taxon>Mucoromycota</taxon>
        <taxon>Mortierellomycotina</taxon>
        <taxon>Mortierellomycetes</taxon>
        <taxon>Mortierellales</taxon>
        <taxon>Mortierellaceae</taxon>
        <taxon>Dissophora</taxon>
    </lineage>
</organism>
<feature type="binding site" evidence="8">
    <location>
        <position position="229"/>
    </location>
    <ligand>
        <name>Zn(2+)</name>
        <dbReference type="ChEBI" id="CHEBI:29105"/>
        <note>catalytic</note>
    </ligand>
</feature>
<comment type="cofactor">
    <cofactor evidence="8">
        <name>Zn(2+)</name>
        <dbReference type="ChEBI" id="CHEBI:29105"/>
    </cofactor>
</comment>
<dbReference type="Proteomes" id="UP000738325">
    <property type="component" value="Unassembled WGS sequence"/>
</dbReference>
<keyword evidence="11" id="KW-1185">Reference proteome</keyword>
<evidence type="ECO:0000313" key="10">
    <source>
        <dbReference type="EMBL" id="KAG0324055.1"/>
    </source>
</evidence>
<dbReference type="EMBL" id="JAAAIP010000165">
    <property type="protein sequence ID" value="KAG0324055.1"/>
    <property type="molecule type" value="Genomic_DNA"/>
</dbReference>
<feature type="binding site" evidence="7">
    <location>
        <position position="42"/>
    </location>
    <ligand>
        <name>Ca(2+)</name>
        <dbReference type="ChEBI" id="CHEBI:29108"/>
    </ligand>
</feature>
<comment type="subcellular location">
    <subcellularLocation>
        <location evidence="1">Membrane</location>
        <topology evidence="1">Multi-pass membrane protein</topology>
    </subcellularLocation>
</comment>
<gene>
    <name evidence="10" type="primary">ACER3_1</name>
    <name evidence="10" type="ORF">BGZ99_002245</name>
</gene>
<keyword evidence="6 9" id="KW-0472">Membrane</keyword>
<dbReference type="GO" id="GO:0046872">
    <property type="term" value="F:metal ion binding"/>
    <property type="evidence" value="ECO:0007669"/>
    <property type="project" value="UniProtKB-KW"/>
</dbReference>
<feature type="binding site" evidence="7">
    <location>
        <position position="28"/>
    </location>
    <ligand>
        <name>Ca(2+)</name>
        <dbReference type="ChEBI" id="CHEBI:29108"/>
    </ligand>
</feature>
<evidence type="ECO:0000256" key="5">
    <source>
        <dbReference type="ARBA" id="ARBA00022989"/>
    </source>
</evidence>
<feature type="transmembrane region" description="Helical" evidence="9">
    <location>
        <begin position="125"/>
        <end position="145"/>
    </location>
</feature>
<dbReference type="GO" id="GO:0046514">
    <property type="term" value="P:ceramide catabolic process"/>
    <property type="evidence" value="ECO:0007669"/>
    <property type="project" value="TreeGrafter"/>
</dbReference>
<evidence type="ECO:0000256" key="4">
    <source>
        <dbReference type="ARBA" id="ARBA00022801"/>
    </source>
</evidence>
<feature type="transmembrane region" description="Helical" evidence="9">
    <location>
        <begin position="187"/>
        <end position="204"/>
    </location>
</feature>
<feature type="transmembrane region" description="Helical" evidence="9">
    <location>
        <begin position="70"/>
        <end position="87"/>
    </location>
</feature>
<accession>A0A9P6RQL2</accession>
<dbReference type="GO" id="GO:0016811">
    <property type="term" value="F:hydrolase activity, acting on carbon-nitrogen (but not peptide) bonds, in linear amides"/>
    <property type="evidence" value="ECO:0007669"/>
    <property type="project" value="InterPro"/>
</dbReference>